<reference evidence="2 3" key="1">
    <citation type="submission" date="2024-01" db="EMBL/GenBank/DDBJ databases">
        <title>The genomes of 5 underutilized Papilionoideae crops provide insights into root nodulation and disease resistanc.</title>
        <authorList>
            <person name="Jiang F."/>
        </authorList>
    </citation>
    <scope>NUCLEOTIDE SEQUENCE [LARGE SCALE GENOMIC DNA]</scope>
    <source>
        <strain evidence="2">LVBAO_FW01</strain>
        <tissue evidence="2">Leaves</tissue>
    </source>
</reference>
<comment type="caution">
    <text evidence="2">The sequence shown here is derived from an EMBL/GenBank/DDBJ whole genome shotgun (WGS) entry which is preliminary data.</text>
</comment>
<dbReference type="Proteomes" id="UP001367508">
    <property type="component" value="Unassembled WGS sequence"/>
</dbReference>
<sequence length="84" mass="9166">MRGNTEPLTPKTLESHPYTNSLAPPLAFSHPFSLSLSLSLILATLEAIFPLFLVDKDRNPPRFLPSASFTNCLCSCEADLATLC</sequence>
<dbReference type="AlphaFoldDB" id="A0AAN9L7N1"/>
<organism evidence="2 3">
    <name type="scientific">Canavalia gladiata</name>
    <name type="common">Sword bean</name>
    <name type="synonym">Dolichos gladiatus</name>
    <dbReference type="NCBI Taxonomy" id="3824"/>
    <lineage>
        <taxon>Eukaryota</taxon>
        <taxon>Viridiplantae</taxon>
        <taxon>Streptophyta</taxon>
        <taxon>Embryophyta</taxon>
        <taxon>Tracheophyta</taxon>
        <taxon>Spermatophyta</taxon>
        <taxon>Magnoliopsida</taxon>
        <taxon>eudicotyledons</taxon>
        <taxon>Gunneridae</taxon>
        <taxon>Pentapetalae</taxon>
        <taxon>rosids</taxon>
        <taxon>fabids</taxon>
        <taxon>Fabales</taxon>
        <taxon>Fabaceae</taxon>
        <taxon>Papilionoideae</taxon>
        <taxon>50 kb inversion clade</taxon>
        <taxon>NPAAA clade</taxon>
        <taxon>indigoferoid/millettioid clade</taxon>
        <taxon>Phaseoleae</taxon>
        <taxon>Canavalia</taxon>
    </lineage>
</organism>
<keyword evidence="1" id="KW-0812">Transmembrane</keyword>
<protein>
    <submittedName>
        <fullName evidence="2">Uncharacterized protein</fullName>
    </submittedName>
</protein>
<feature type="transmembrane region" description="Helical" evidence="1">
    <location>
        <begin position="32"/>
        <end position="54"/>
    </location>
</feature>
<gene>
    <name evidence="2" type="ORF">VNO77_25177</name>
</gene>
<name>A0AAN9L7N1_CANGL</name>
<evidence type="ECO:0000313" key="2">
    <source>
        <dbReference type="EMBL" id="KAK7330970.1"/>
    </source>
</evidence>
<evidence type="ECO:0000313" key="3">
    <source>
        <dbReference type="Proteomes" id="UP001367508"/>
    </source>
</evidence>
<evidence type="ECO:0000256" key="1">
    <source>
        <dbReference type="SAM" id="Phobius"/>
    </source>
</evidence>
<keyword evidence="1" id="KW-0472">Membrane</keyword>
<accession>A0AAN9L7N1</accession>
<keyword evidence="3" id="KW-1185">Reference proteome</keyword>
<keyword evidence="1" id="KW-1133">Transmembrane helix</keyword>
<dbReference type="EMBL" id="JAYMYQ010000005">
    <property type="protein sequence ID" value="KAK7330970.1"/>
    <property type="molecule type" value="Genomic_DNA"/>
</dbReference>
<proteinExistence type="predicted"/>